<gene>
    <name evidence="1" type="ORF">LMI_0720</name>
</gene>
<organism evidence="1 2">
    <name type="scientific">Legionella micdadei</name>
    <name type="common">Tatlockia micdadei</name>
    <dbReference type="NCBI Taxonomy" id="451"/>
    <lineage>
        <taxon>Bacteria</taxon>
        <taxon>Pseudomonadati</taxon>
        <taxon>Pseudomonadota</taxon>
        <taxon>Gammaproteobacteria</taxon>
        <taxon>Legionellales</taxon>
        <taxon>Legionellaceae</taxon>
        <taxon>Legionella</taxon>
    </lineage>
</organism>
<dbReference type="RefSeq" id="WP_045098521.1">
    <property type="nucleotide sequence ID" value="NZ_LNYM01000016.1"/>
</dbReference>
<dbReference type="EMBL" id="LN614830">
    <property type="protein sequence ID" value="CEG60044.1"/>
    <property type="molecule type" value="Genomic_DNA"/>
</dbReference>
<name>A0A098GC27_LEGMI</name>
<dbReference type="KEGG" id="tmc:LMI_0720"/>
<accession>A0A098GC27</accession>
<dbReference type="STRING" id="451.B6N58_11800"/>
<protein>
    <submittedName>
        <fullName evidence="1">Uncharacterized protein</fullName>
    </submittedName>
</protein>
<dbReference type="InterPro" id="IPR032675">
    <property type="entry name" value="LRR_dom_sf"/>
</dbReference>
<reference evidence="2" key="1">
    <citation type="submission" date="2014-09" db="EMBL/GenBank/DDBJ databases">
        <authorList>
            <person name="Gomez-Valero L."/>
        </authorList>
    </citation>
    <scope>NUCLEOTIDE SEQUENCE [LARGE SCALE GENOMIC DNA]</scope>
    <source>
        <strain evidence="2">ATCC33218</strain>
    </source>
</reference>
<evidence type="ECO:0000313" key="2">
    <source>
        <dbReference type="Proteomes" id="UP000032414"/>
    </source>
</evidence>
<evidence type="ECO:0000313" key="1">
    <source>
        <dbReference type="EMBL" id="CEG60044.1"/>
    </source>
</evidence>
<dbReference type="AlphaFoldDB" id="A0A098GC27"/>
<dbReference type="HOGENOM" id="CLU_2453590_0_0_6"/>
<dbReference type="Proteomes" id="UP000032414">
    <property type="component" value="Chromosome I"/>
</dbReference>
<dbReference type="Gene3D" id="3.80.10.10">
    <property type="entry name" value="Ribonuclease Inhibitor"/>
    <property type="match status" value="1"/>
</dbReference>
<sequence>MPESVKFDVKRNNTSLTSFAFEETGEGFSTDDIEIIMNGLNNNKTLKVLSFAENCLSDKDVICIANNLPENLERLNLNNQIKFLGCVME</sequence>
<proteinExistence type="predicted"/>
<dbReference type="SUPFAM" id="SSF52047">
    <property type="entry name" value="RNI-like"/>
    <property type="match status" value="1"/>
</dbReference>